<dbReference type="Proteomes" id="UP000198703">
    <property type="component" value="Unassembled WGS sequence"/>
</dbReference>
<evidence type="ECO:0000313" key="1">
    <source>
        <dbReference type="EMBL" id="SEA72938.1"/>
    </source>
</evidence>
<gene>
    <name evidence="1" type="ORF">SAMN05444370_11077</name>
</gene>
<dbReference type="SUPFAM" id="SSF46626">
    <property type="entry name" value="Cytochrome c"/>
    <property type="match status" value="1"/>
</dbReference>
<keyword evidence="1" id="KW-0575">Peroxidase</keyword>
<organism evidence="1 2">
    <name type="scientific">Rubrimonas cliftonensis</name>
    <dbReference type="NCBI Taxonomy" id="89524"/>
    <lineage>
        <taxon>Bacteria</taxon>
        <taxon>Pseudomonadati</taxon>
        <taxon>Pseudomonadota</taxon>
        <taxon>Alphaproteobacteria</taxon>
        <taxon>Rhodobacterales</taxon>
        <taxon>Paracoccaceae</taxon>
        <taxon>Rubrimonas</taxon>
    </lineage>
</organism>
<name>A0A1H4DK75_9RHOB</name>
<reference evidence="1 2" key="1">
    <citation type="submission" date="2016-10" db="EMBL/GenBank/DDBJ databases">
        <authorList>
            <person name="de Groot N.N."/>
        </authorList>
    </citation>
    <scope>NUCLEOTIDE SEQUENCE [LARGE SCALE GENOMIC DNA]</scope>
    <source>
        <strain evidence="1 2">DSM 15345</strain>
    </source>
</reference>
<protein>
    <submittedName>
        <fullName evidence="1">Di-haem oxidoreductase, putative peroxidase</fullName>
    </submittedName>
</protein>
<dbReference type="Gene3D" id="1.10.760.10">
    <property type="entry name" value="Cytochrome c-like domain"/>
    <property type="match status" value="1"/>
</dbReference>
<dbReference type="EMBL" id="FNQM01000010">
    <property type="protein sequence ID" value="SEA72938.1"/>
    <property type="molecule type" value="Genomic_DNA"/>
</dbReference>
<dbReference type="AlphaFoldDB" id="A0A1H4DK75"/>
<dbReference type="GO" id="GO:0020037">
    <property type="term" value="F:heme binding"/>
    <property type="evidence" value="ECO:0007669"/>
    <property type="project" value="InterPro"/>
</dbReference>
<dbReference type="GO" id="GO:0009055">
    <property type="term" value="F:electron transfer activity"/>
    <property type="evidence" value="ECO:0007669"/>
    <property type="project" value="InterPro"/>
</dbReference>
<dbReference type="GO" id="GO:0004601">
    <property type="term" value="F:peroxidase activity"/>
    <property type="evidence" value="ECO:0007669"/>
    <property type="project" value="UniProtKB-KW"/>
</dbReference>
<proteinExistence type="predicted"/>
<sequence>MGDAALDLVTFYSANLAVPARRDVTEPPVLRGEALFHEAGCAACRRPSFVTHRLAGRDKHSSQLIRPTTDLLRHDMGEGLADGRRDGARMAHAAALGRGAGPDGVARGGFPPRGQGADPDEAVLWHGGEAQPARNAVAATAKPDRDALIRFLESL</sequence>
<dbReference type="InterPro" id="IPR036909">
    <property type="entry name" value="Cyt_c-like_dom_sf"/>
</dbReference>
<accession>A0A1H4DK75</accession>
<dbReference type="STRING" id="89524.SAMN05444370_11077"/>
<keyword evidence="2" id="KW-1185">Reference proteome</keyword>
<dbReference type="Pfam" id="PF06537">
    <property type="entry name" value="DHOR"/>
    <property type="match status" value="1"/>
</dbReference>
<dbReference type="InterPro" id="IPR010538">
    <property type="entry name" value="DHOR"/>
</dbReference>
<keyword evidence="1" id="KW-0560">Oxidoreductase</keyword>
<evidence type="ECO:0000313" key="2">
    <source>
        <dbReference type="Proteomes" id="UP000198703"/>
    </source>
</evidence>